<dbReference type="NCBIfam" id="NF009773">
    <property type="entry name" value="PRK13270.1"/>
    <property type="match status" value="1"/>
</dbReference>
<dbReference type="PANTHER" id="PTHR23403">
    <property type="entry name" value="TREHALASE"/>
    <property type="match status" value="1"/>
</dbReference>
<dbReference type="Gene3D" id="1.50.10.10">
    <property type="match status" value="1"/>
</dbReference>
<evidence type="ECO:0000313" key="3">
    <source>
        <dbReference type="EMBL" id="POY36743.1"/>
    </source>
</evidence>
<protein>
    <submittedName>
        <fullName evidence="3">Trehalase</fullName>
    </submittedName>
</protein>
<dbReference type="Proteomes" id="UP000236893">
    <property type="component" value="Unassembled WGS sequence"/>
</dbReference>
<dbReference type="PRINTS" id="PR00744">
    <property type="entry name" value="GLHYDRLASE37"/>
</dbReference>
<dbReference type="InterPro" id="IPR008928">
    <property type="entry name" value="6-hairpin_glycosidase_sf"/>
</dbReference>
<dbReference type="InterPro" id="IPR018232">
    <property type="entry name" value="Glyco_hydro_37_CS"/>
</dbReference>
<dbReference type="SUPFAM" id="SSF48208">
    <property type="entry name" value="Six-hairpin glycosidases"/>
    <property type="match status" value="1"/>
</dbReference>
<dbReference type="PANTHER" id="PTHR23403:SF1">
    <property type="entry name" value="TREHALASE"/>
    <property type="match status" value="1"/>
</dbReference>
<name>A0A2S5A3P9_9SPHI</name>
<gene>
    <name evidence="3" type="ORF">C3K47_10315</name>
</gene>
<dbReference type="Pfam" id="PF01204">
    <property type="entry name" value="Trehalase"/>
    <property type="match status" value="1"/>
</dbReference>
<dbReference type="RefSeq" id="WP_103789046.1">
    <property type="nucleotide sequence ID" value="NZ_PQVF01000006.1"/>
</dbReference>
<keyword evidence="2" id="KW-0326">Glycosidase</keyword>
<keyword evidence="1" id="KW-0378">Hydrolase</keyword>
<dbReference type="OrthoDB" id="106887at2"/>
<dbReference type="AlphaFoldDB" id="A0A2S5A3P9"/>
<dbReference type="GO" id="GO:0004555">
    <property type="term" value="F:alpha,alpha-trehalase activity"/>
    <property type="evidence" value="ECO:0007669"/>
    <property type="project" value="InterPro"/>
</dbReference>
<comment type="caution">
    <text evidence="3">The sequence shown here is derived from an EMBL/GenBank/DDBJ whole genome shotgun (WGS) entry which is preliminary data.</text>
</comment>
<evidence type="ECO:0000313" key="4">
    <source>
        <dbReference type="Proteomes" id="UP000236893"/>
    </source>
</evidence>
<dbReference type="PROSITE" id="PS00928">
    <property type="entry name" value="TREHALASE_2"/>
    <property type="match status" value="1"/>
</dbReference>
<keyword evidence="4" id="KW-1185">Reference proteome</keyword>
<dbReference type="NCBIfam" id="NF009774">
    <property type="entry name" value="PRK13271.1"/>
    <property type="match status" value="1"/>
</dbReference>
<dbReference type="PROSITE" id="PS00927">
    <property type="entry name" value="TREHALASE_1"/>
    <property type="match status" value="1"/>
</dbReference>
<dbReference type="GO" id="GO:0005993">
    <property type="term" value="P:trehalose catabolic process"/>
    <property type="evidence" value="ECO:0007669"/>
    <property type="project" value="TreeGrafter"/>
</dbReference>
<evidence type="ECO:0000256" key="1">
    <source>
        <dbReference type="ARBA" id="ARBA00022801"/>
    </source>
</evidence>
<reference evidence="3 4" key="1">
    <citation type="submission" date="2018-01" db="EMBL/GenBank/DDBJ databases">
        <authorList>
            <person name="Gaut B.S."/>
            <person name="Morton B.R."/>
            <person name="Clegg M.T."/>
            <person name="Duvall M.R."/>
        </authorList>
    </citation>
    <scope>NUCLEOTIDE SEQUENCE [LARGE SCALE GENOMIC DNA]</scope>
    <source>
        <strain evidence="3 4">HR-AV</strain>
    </source>
</reference>
<dbReference type="EMBL" id="PQVF01000006">
    <property type="protein sequence ID" value="POY36743.1"/>
    <property type="molecule type" value="Genomic_DNA"/>
</dbReference>
<accession>A0A2S5A3P9</accession>
<sequence>MFNYRIRAVLLIQLLVLFVAQCFAQYIPDRDLKELFRDVQLQKIFADSKTFADCSPINSSDSILKAYRIAKQQPGFALKSFVEKSFTLPPAKTPFQTQSSFLPIDDHLQELWKVLQRHQQNSVGTLIGLPKPYIVPGGRFNEIYYWDSYFTMLGLKASGKVDLIEDMVDNFAYLIDQYGHIPNGNRTYYLSRSQPPYFSLMVELLAEIKGTSVYAQYLPQLLAEYTFWMKGSEQSKTTNRVVKLPDGSILNRYWDDAATPRAESYREDVELANESKKPVVLYRNIRAACESGWDFSSRWFKDGISLGSIHTTEIIPVDLNCLLFQLEITIAKAYQQKGETTKASLYNQRAEKRRKAILKYCWSEKVGFFMDYDFIGHKPTSAFTLAGLFPLFFKIADAQQANEVADKVNRYFLFNGGLATTVTLSSQQWDAPNGWAPLQWIGYKGLKNYGQTALADSVKVKWIRTVERQYYQSGKLLEKYNVLYPEIPGGGGEYPTQDGFGWTNGVYLQMKKE</sequence>
<dbReference type="InterPro" id="IPR012341">
    <property type="entry name" value="6hp_glycosidase-like_sf"/>
</dbReference>
<organism evidence="3 4">
    <name type="scientific">Solitalea longa</name>
    <dbReference type="NCBI Taxonomy" id="2079460"/>
    <lineage>
        <taxon>Bacteria</taxon>
        <taxon>Pseudomonadati</taxon>
        <taxon>Bacteroidota</taxon>
        <taxon>Sphingobacteriia</taxon>
        <taxon>Sphingobacteriales</taxon>
        <taxon>Sphingobacteriaceae</taxon>
        <taxon>Solitalea</taxon>
    </lineage>
</organism>
<evidence type="ECO:0000256" key="2">
    <source>
        <dbReference type="ARBA" id="ARBA00023295"/>
    </source>
</evidence>
<proteinExistence type="predicted"/>
<dbReference type="InterPro" id="IPR001661">
    <property type="entry name" value="Glyco_hydro_37"/>
</dbReference>